<dbReference type="Proteomes" id="UP001497522">
    <property type="component" value="Chromosome 11"/>
</dbReference>
<protein>
    <submittedName>
        <fullName evidence="1">Uncharacterized protein</fullName>
    </submittedName>
</protein>
<organism evidence="1 2">
    <name type="scientific">Sphagnum jensenii</name>
    <dbReference type="NCBI Taxonomy" id="128206"/>
    <lineage>
        <taxon>Eukaryota</taxon>
        <taxon>Viridiplantae</taxon>
        <taxon>Streptophyta</taxon>
        <taxon>Embryophyta</taxon>
        <taxon>Bryophyta</taxon>
        <taxon>Sphagnophytina</taxon>
        <taxon>Sphagnopsida</taxon>
        <taxon>Sphagnales</taxon>
        <taxon>Sphagnaceae</taxon>
        <taxon>Sphagnum</taxon>
    </lineage>
</organism>
<name>A0ABP1AD07_9BRYO</name>
<gene>
    <name evidence="1" type="ORF">CSSPJE1EN2_LOCUS3413</name>
</gene>
<keyword evidence="2" id="KW-1185">Reference proteome</keyword>
<evidence type="ECO:0000313" key="1">
    <source>
        <dbReference type="EMBL" id="CAK9860418.1"/>
    </source>
</evidence>
<accession>A0ABP1AD07</accession>
<proteinExistence type="predicted"/>
<dbReference type="EMBL" id="OZ023712">
    <property type="protein sequence ID" value="CAK9860418.1"/>
    <property type="molecule type" value="Genomic_DNA"/>
</dbReference>
<sequence length="204" mass="23558">MLREENGSRKYARNERGQEEVTTVLRYGGNLTLLSLKTSLCRDTERERARDSEGDLSPFVFVTGKKFISFFVLEGESNGERGVSVQYTAPVEVHTPWDRRYVFLALTDCVDRRILLEELLNHSRHTGDRRSYNRCFWKPRCGERSETFFLKAGKKSSASVQEGDHKGERRVWHTTAHTTAVEVQPWDTEISLSCLTDCVDRSIY</sequence>
<reference evidence="1" key="1">
    <citation type="submission" date="2024-03" db="EMBL/GenBank/DDBJ databases">
        <authorList>
            <consortium name="ELIXIR-Norway"/>
            <consortium name="Elixir Norway"/>
        </authorList>
    </citation>
    <scope>NUCLEOTIDE SEQUENCE</scope>
</reference>
<evidence type="ECO:0000313" key="2">
    <source>
        <dbReference type="Proteomes" id="UP001497522"/>
    </source>
</evidence>